<dbReference type="Gene3D" id="3.40.50.980">
    <property type="match status" value="3"/>
</dbReference>
<dbReference type="EMBL" id="CAJPIZ010003631">
    <property type="protein sequence ID" value="CAG2106600.1"/>
    <property type="molecule type" value="Genomic_DNA"/>
</dbReference>
<dbReference type="Proteomes" id="UP000759131">
    <property type="component" value="Unassembled WGS sequence"/>
</dbReference>
<accession>A0A7R9KN31</accession>
<dbReference type="PANTHER" id="PTHR24096">
    <property type="entry name" value="LONG-CHAIN-FATTY-ACID--COA LIGASE"/>
    <property type="match status" value="1"/>
</dbReference>
<dbReference type="GO" id="GO:0016405">
    <property type="term" value="F:CoA-ligase activity"/>
    <property type="evidence" value="ECO:0007669"/>
    <property type="project" value="TreeGrafter"/>
</dbReference>
<keyword evidence="4" id="KW-0576">Peroxisome</keyword>
<reference evidence="7" key="1">
    <citation type="submission" date="2020-11" db="EMBL/GenBank/DDBJ databases">
        <authorList>
            <person name="Tran Van P."/>
        </authorList>
    </citation>
    <scope>NUCLEOTIDE SEQUENCE</scope>
</reference>
<dbReference type="InterPro" id="IPR045851">
    <property type="entry name" value="AMP-bd_C_sf"/>
</dbReference>
<sequence>MRAGWHRRMADPDPTPDDINTIDCTLGRKWSKQQVLDSGLNFAHYLLRECDVRKEDVICFASNNSDIHAVGLIGSLAAGLIYCCLAEHSSLDEIKANIENIKPKIVVCFEKNYDGVRKLCQQFTFVKKLLITDRPADPSITTTPALEDIFSKQRDHSLDLPVRTQLNDTATYGLSSGSTGAPKAIIKTNGNHLATVEALQHREMQWMDHDDIMLSSNFCHASGQRCLFSAINAGAQLAIVRVDENLDDIYGNINKYGITTGLRDVTTGAAPIAEATFRRIQDKYAFEKFRMCYGMTEVGWVTPGYLNNPDENAKLFTADGFLKSGDIGYYDENGFIYIVGRIKDIINVERTIVTPAEIENVLLTHRDVINAAVFGVRDEDRGEVPMAFVTLAQGSTVSAQEIVDYVDSRVNYYKKLRGGVRILDSMPMTSLKKINRAELKKLIVK</sequence>
<feature type="domain" description="AMP-binding enzyme C-terminal" evidence="6">
    <location>
        <begin position="357"/>
        <end position="433"/>
    </location>
</feature>
<gene>
    <name evidence="7" type="ORF">OSB1V03_LOCUS6603</name>
</gene>
<dbReference type="PANTHER" id="PTHR24096:SF149">
    <property type="entry name" value="AMP-BINDING DOMAIN-CONTAINING PROTEIN-RELATED"/>
    <property type="match status" value="1"/>
</dbReference>
<evidence type="ECO:0000256" key="2">
    <source>
        <dbReference type="ARBA" id="ARBA00006432"/>
    </source>
</evidence>
<evidence type="ECO:0000313" key="8">
    <source>
        <dbReference type="Proteomes" id="UP000759131"/>
    </source>
</evidence>
<proteinExistence type="inferred from homology"/>
<dbReference type="PROSITE" id="PS00455">
    <property type="entry name" value="AMP_BINDING"/>
    <property type="match status" value="1"/>
</dbReference>
<comment type="similarity">
    <text evidence="2">Belongs to the ATP-dependent AMP-binding enzyme family.</text>
</comment>
<keyword evidence="3" id="KW-0436">Ligase</keyword>
<dbReference type="EMBL" id="OC858206">
    <property type="protein sequence ID" value="CAD7626170.1"/>
    <property type="molecule type" value="Genomic_DNA"/>
</dbReference>
<keyword evidence="8" id="KW-1185">Reference proteome</keyword>
<dbReference type="Pfam" id="PF00501">
    <property type="entry name" value="AMP-binding"/>
    <property type="match status" value="1"/>
</dbReference>
<protein>
    <recommendedName>
        <fullName evidence="9">Luciferase</fullName>
    </recommendedName>
</protein>
<dbReference type="Gene3D" id="3.30.300.30">
    <property type="match status" value="1"/>
</dbReference>
<dbReference type="GO" id="GO:0005777">
    <property type="term" value="C:peroxisome"/>
    <property type="evidence" value="ECO:0007669"/>
    <property type="project" value="UniProtKB-SubCell"/>
</dbReference>
<evidence type="ECO:0000259" key="6">
    <source>
        <dbReference type="Pfam" id="PF13193"/>
    </source>
</evidence>
<comment type="subcellular location">
    <subcellularLocation>
        <location evidence="1">Peroxisome</location>
    </subcellularLocation>
</comment>
<dbReference type="InterPro" id="IPR042099">
    <property type="entry name" value="ANL_N_sf"/>
</dbReference>
<feature type="domain" description="AMP-dependent synthetase/ligase" evidence="5">
    <location>
        <begin position="15"/>
        <end position="260"/>
    </location>
</feature>
<dbReference type="Gene3D" id="3.40.50.12780">
    <property type="entry name" value="N-terminal domain of ligase-like"/>
    <property type="match status" value="1"/>
</dbReference>
<dbReference type="Pfam" id="PF13193">
    <property type="entry name" value="AMP-binding_C"/>
    <property type="match status" value="1"/>
</dbReference>
<evidence type="ECO:0000256" key="1">
    <source>
        <dbReference type="ARBA" id="ARBA00004275"/>
    </source>
</evidence>
<evidence type="ECO:0000256" key="4">
    <source>
        <dbReference type="ARBA" id="ARBA00023140"/>
    </source>
</evidence>
<organism evidence="7">
    <name type="scientific">Medioppia subpectinata</name>
    <dbReference type="NCBI Taxonomy" id="1979941"/>
    <lineage>
        <taxon>Eukaryota</taxon>
        <taxon>Metazoa</taxon>
        <taxon>Ecdysozoa</taxon>
        <taxon>Arthropoda</taxon>
        <taxon>Chelicerata</taxon>
        <taxon>Arachnida</taxon>
        <taxon>Acari</taxon>
        <taxon>Acariformes</taxon>
        <taxon>Sarcoptiformes</taxon>
        <taxon>Oribatida</taxon>
        <taxon>Brachypylina</taxon>
        <taxon>Oppioidea</taxon>
        <taxon>Oppiidae</taxon>
        <taxon>Medioppia</taxon>
    </lineage>
</organism>
<evidence type="ECO:0008006" key="9">
    <source>
        <dbReference type="Google" id="ProtNLM"/>
    </source>
</evidence>
<evidence type="ECO:0000256" key="3">
    <source>
        <dbReference type="ARBA" id="ARBA00022598"/>
    </source>
</evidence>
<dbReference type="InterPro" id="IPR025110">
    <property type="entry name" value="AMP-bd_C"/>
</dbReference>
<name>A0A7R9KN31_9ACAR</name>
<evidence type="ECO:0000259" key="5">
    <source>
        <dbReference type="Pfam" id="PF00501"/>
    </source>
</evidence>
<dbReference type="InterPro" id="IPR000873">
    <property type="entry name" value="AMP-dep_synth/lig_dom"/>
</dbReference>
<dbReference type="OrthoDB" id="10253869at2759"/>
<evidence type="ECO:0000313" key="7">
    <source>
        <dbReference type="EMBL" id="CAD7626170.1"/>
    </source>
</evidence>
<dbReference type="InterPro" id="IPR020845">
    <property type="entry name" value="AMP-binding_CS"/>
</dbReference>
<dbReference type="AlphaFoldDB" id="A0A7R9KN31"/>
<dbReference type="SUPFAM" id="SSF56801">
    <property type="entry name" value="Acetyl-CoA synthetase-like"/>
    <property type="match status" value="1"/>
</dbReference>